<comment type="caution">
    <text evidence="1">The sequence shown here is derived from an EMBL/GenBank/DDBJ whole genome shotgun (WGS) entry which is preliminary data.</text>
</comment>
<sequence length="129" mass="14272">MSFQKRITKTGARKSVAMPKESDQVLFLLRPVRSNAPKESKSEEINDGVVEMETVGKNIQGEVVTRKNGMGIKKTGDATKETGEANGQKEEKKGKKTPRVKTWVMRKLAERKSKRIAKSKGAFGSHNGI</sequence>
<gene>
    <name evidence="1" type="ORF">L6452_01703</name>
</gene>
<reference evidence="2" key="1">
    <citation type="journal article" date="2022" name="Mol. Ecol. Resour.">
        <title>The genomes of chicory, endive, great burdock and yacon provide insights into Asteraceae palaeo-polyploidization history and plant inulin production.</title>
        <authorList>
            <person name="Fan W."/>
            <person name="Wang S."/>
            <person name="Wang H."/>
            <person name="Wang A."/>
            <person name="Jiang F."/>
            <person name="Liu H."/>
            <person name="Zhao H."/>
            <person name="Xu D."/>
            <person name="Zhang Y."/>
        </authorList>
    </citation>
    <scope>NUCLEOTIDE SEQUENCE [LARGE SCALE GENOMIC DNA]</scope>
    <source>
        <strain evidence="2">cv. Niubang</strain>
    </source>
</reference>
<keyword evidence="2" id="KW-1185">Reference proteome</keyword>
<proteinExistence type="predicted"/>
<name>A0ACB9FHE8_ARCLA</name>
<accession>A0ACB9FHE8</accession>
<dbReference type="Proteomes" id="UP001055879">
    <property type="component" value="Linkage Group LG01"/>
</dbReference>
<organism evidence="1 2">
    <name type="scientific">Arctium lappa</name>
    <name type="common">Greater burdock</name>
    <name type="synonym">Lappa major</name>
    <dbReference type="NCBI Taxonomy" id="4217"/>
    <lineage>
        <taxon>Eukaryota</taxon>
        <taxon>Viridiplantae</taxon>
        <taxon>Streptophyta</taxon>
        <taxon>Embryophyta</taxon>
        <taxon>Tracheophyta</taxon>
        <taxon>Spermatophyta</taxon>
        <taxon>Magnoliopsida</taxon>
        <taxon>eudicotyledons</taxon>
        <taxon>Gunneridae</taxon>
        <taxon>Pentapetalae</taxon>
        <taxon>asterids</taxon>
        <taxon>campanulids</taxon>
        <taxon>Asterales</taxon>
        <taxon>Asteraceae</taxon>
        <taxon>Carduoideae</taxon>
        <taxon>Cardueae</taxon>
        <taxon>Arctiinae</taxon>
        <taxon>Arctium</taxon>
    </lineage>
</organism>
<reference evidence="1 2" key="2">
    <citation type="journal article" date="2022" name="Mol. Ecol. Resour.">
        <title>The genomes of chicory, endive, great burdock and yacon provide insights into Asteraceae paleo-polyploidization history and plant inulin production.</title>
        <authorList>
            <person name="Fan W."/>
            <person name="Wang S."/>
            <person name="Wang H."/>
            <person name="Wang A."/>
            <person name="Jiang F."/>
            <person name="Liu H."/>
            <person name="Zhao H."/>
            <person name="Xu D."/>
            <person name="Zhang Y."/>
        </authorList>
    </citation>
    <scope>NUCLEOTIDE SEQUENCE [LARGE SCALE GENOMIC DNA]</scope>
    <source>
        <strain evidence="2">cv. Niubang</strain>
    </source>
</reference>
<evidence type="ECO:0000313" key="2">
    <source>
        <dbReference type="Proteomes" id="UP001055879"/>
    </source>
</evidence>
<protein>
    <submittedName>
        <fullName evidence="1">Uncharacterized protein</fullName>
    </submittedName>
</protein>
<dbReference type="EMBL" id="CM042047">
    <property type="protein sequence ID" value="KAI3770565.1"/>
    <property type="molecule type" value="Genomic_DNA"/>
</dbReference>
<evidence type="ECO:0000313" key="1">
    <source>
        <dbReference type="EMBL" id="KAI3770565.1"/>
    </source>
</evidence>